<dbReference type="InterPro" id="IPR050659">
    <property type="entry name" value="Peptidase_M24B"/>
</dbReference>
<dbReference type="Pfam" id="PF00557">
    <property type="entry name" value="Peptidase_M24"/>
    <property type="match status" value="1"/>
</dbReference>
<comment type="caution">
    <text evidence="2">The sequence shown here is derived from an EMBL/GenBank/DDBJ whole genome shotgun (WGS) entry which is preliminary data.</text>
</comment>
<sequence length="352" mass="37455">MAHRNDATPDRSSKIDRIRGILSDLGAPAVHLTTAASLAWLLDGPRTAVPLGGAPVFSATVTADGSVTITALANEIERLRDEELAGELLWREIPWYGDLASPPGDAVAEADVAARLRAARADLLPSEIERYRALGADTARAMSAALKAAEPGWTERQLAGYLAESAYGIGAEPAVLLVAGASRGSVQHPIPTDAPLGDRAMAVITTVRDGLHVSATRWVTFADHERFADTEARLREVEADILDATVPGSSFGAVFDELRAAYARHGFGDDAWTRHHQGGPTGYLGRDPKVTPGFDDTIGAHHAVAWNPWVPGAKLEDTVLVTADGVEVLSLDPEWPSTTVRGRIRPLPLART</sequence>
<name>A0ABQ2MZN9_9MICO</name>
<dbReference type="PANTHER" id="PTHR46112">
    <property type="entry name" value="AMINOPEPTIDASE"/>
    <property type="match status" value="1"/>
</dbReference>
<dbReference type="EMBL" id="BMMQ01000003">
    <property type="protein sequence ID" value="GGO63120.1"/>
    <property type="molecule type" value="Genomic_DNA"/>
</dbReference>
<organism evidence="2 3">
    <name type="scientific">Microbacterium nanhaiense</name>
    <dbReference type="NCBI Taxonomy" id="1301026"/>
    <lineage>
        <taxon>Bacteria</taxon>
        <taxon>Bacillati</taxon>
        <taxon>Actinomycetota</taxon>
        <taxon>Actinomycetes</taxon>
        <taxon>Micrococcales</taxon>
        <taxon>Microbacteriaceae</taxon>
        <taxon>Microbacterium</taxon>
    </lineage>
</organism>
<dbReference type="InterPro" id="IPR000994">
    <property type="entry name" value="Pept_M24"/>
</dbReference>
<dbReference type="CDD" id="cd01066">
    <property type="entry name" value="APP_MetAP"/>
    <property type="match status" value="1"/>
</dbReference>
<proteinExistence type="predicted"/>
<gene>
    <name evidence="2" type="ORF">GCM10010910_14900</name>
</gene>
<dbReference type="Gene3D" id="3.90.230.10">
    <property type="entry name" value="Creatinase/methionine aminopeptidase superfamily"/>
    <property type="match status" value="1"/>
</dbReference>
<dbReference type="PANTHER" id="PTHR46112:SF2">
    <property type="entry name" value="XAA-PRO AMINOPEPTIDASE P-RELATED"/>
    <property type="match status" value="1"/>
</dbReference>
<accession>A0ABQ2MZN9</accession>
<dbReference type="Proteomes" id="UP000638043">
    <property type="component" value="Unassembled WGS sequence"/>
</dbReference>
<dbReference type="RefSeq" id="WP_188700749.1">
    <property type="nucleotide sequence ID" value="NZ_BMMQ01000003.1"/>
</dbReference>
<evidence type="ECO:0000313" key="2">
    <source>
        <dbReference type="EMBL" id="GGO63120.1"/>
    </source>
</evidence>
<reference evidence="3" key="1">
    <citation type="journal article" date="2019" name="Int. J. Syst. Evol. Microbiol.">
        <title>The Global Catalogue of Microorganisms (GCM) 10K type strain sequencing project: providing services to taxonomists for standard genome sequencing and annotation.</title>
        <authorList>
            <consortium name="The Broad Institute Genomics Platform"/>
            <consortium name="The Broad Institute Genome Sequencing Center for Infectious Disease"/>
            <person name="Wu L."/>
            <person name="Ma J."/>
        </authorList>
    </citation>
    <scope>NUCLEOTIDE SEQUENCE [LARGE SCALE GENOMIC DNA]</scope>
    <source>
        <strain evidence="3">CGMCC 4.7181</strain>
    </source>
</reference>
<evidence type="ECO:0000313" key="3">
    <source>
        <dbReference type="Proteomes" id="UP000638043"/>
    </source>
</evidence>
<keyword evidence="3" id="KW-1185">Reference proteome</keyword>
<feature type="domain" description="Peptidase M24" evidence="1">
    <location>
        <begin position="130"/>
        <end position="323"/>
    </location>
</feature>
<dbReference type="SUPFAM" id="SSF55920">
    <property type="entry name" value="Creatinase/aminopeptidase"/>
    <property type="match status" value="1"/>
</dbReference>
<evidence type="ECO:0000259" key="1">
    <source>
        <dbReference type="Pfam" id="PF00557"/>
    </source>
</evidence>
<protein>
    <recommendedName>
        <fullName evidence="1">Peptidase M24 domain-containing protein</fullName>
    </recommendedName>
</protein>
<dbReference type="InterPro" id="IPR036005">
    <property type="entry name" value="Creatinase/aminopeptidase-like"/>
</dbReference>